<keyword evidence="3" id="KW-1185">Reference proteome</keyword>
<dbReference type="SMART" id="SM00481">
    <property type="entry name" value="POLIIIAc"/>
    <property type="match status" value="1"/>
</dbReference>
<dbReference type="GO" id="GO:0035312">
    <property type="term" value="F:5'-3' DNA exonuclease activity"/>
    <property type="evidence" value="ECO:0007669"/>
    <property type="project" value="TreeGrafter"/>
</dbReference>
<protein>
    <submittedName>
        <fullName evidence="2">PHP domain-containing protein</fullName>
    </submittedName>
</protein>
<dbReference type="Proteomes" id="UP000289166">
    <property type="component" value="Unassembled WGS sequence"/>
</dbReference>
<organism evidence="2 3">
    <name type="scientific">Acetivibrio mesophilus</name>
    <dbReference type="NCBI Taxonomy" id="2487273"/>
    <lineage>
        <taxon>Bacteria</taxon>
        <taxon>Bacillati</taxon>
        <taxon>Bacillota</taxon>
        <taxon>Clostridia</taxon>
        <taxon>Eubacteriales</taxon>
        <taxon>Oscillospiraceae</taxon>
        <taxon>Acetivibrio</taxon>
    </lineage>
</organism>
<reference evidence="3" key="1">
    <citation type="submission" date="2018-11" db="EMBL/GenBank/DDBJ databases">
        <title>Genome sequencing of a novel mesophilic and cellulolytic organism within the genus Hungateiclostridium.</title>
        <authorList>
            <person name="Rettenmaier R."/>
            <person name="Liebl W."/>
            <person name="Zverlov V."/>
        </authorList>
    </citation>
    <scope>NUCLEOTIDE SEQUENCE [LARGE SCALE GENOMIC DNA]</scope>
    <source>
        <strain evidence="3">N2K1</strain>
    </source>
</reference>
<gene>
    <name evidence="2" type="ORF">EFD62_11205</name>
</gene>
<dbReference type="GO" id="GO:0004534">
    <property type="term" value="F:5'-3' RNA exonuclease activity"/>
    <property type="evidence" value="ECO:0007669"/>
    <property type="project" value="TreeGrafter"/>
</dbReference>
<dbReference type="OrthoDB" id="9791620at2"/>
<name>A0A4Q0I2Z8_9FIRM</name>
<evidence type="ECO:0000313" key="3">
    <source>
        <dbReference type="Proteomes" id="UP000289166"/>
    </source>
</evidence>
<dbReference type="InterPro" id="IPR052018">
    <property type="entry name" value="PHP_domain"/>
</dbReference>
<dbReference type="Gene3D" id="1.10.150.650">
    <property type="match status" value="1"/>
</dbReference>
<evidence type="ECO:0000259" key="1">
    <source>
        <dbReference type="SMART" id="SM00481"/>
    </source>
</evidence>
<proteinExistence type="predicted"/>
<sequence length="284" mass="31307">MDKFVDMHTHSVASDGSMLPSELIRHAKESGLSAVALTDHDTVDGIKEALEEGERIGFEVVPGVEISLDFDTEMHMLGYFFGQSYLNIEPLLKRMRANREIRNPKIVEKLNRLGFDITIDEVIAEAKGRVVARPHIASVMVKKGYVKSVSEAFEKYISNGKPAYVKRDTLTPEEGIRAIRDAGGIPVLAHPIYLGLSLEKLDGLIARLVAVGLKGIEAYYVDNSSDDTGNLLRLAIKHNIIPTGGSDFHGRFKPDISIGKGRGNLRVPYEVLERLKSIGSLQNT</sequence>
<accession>A0A4Q0I2Z8</accession>
<dbReference type="PANTHER" id="PTHR42924:SF3">
    <property type="entry name" value="POLYMERASE_HISTIDINOL PHOSPHATASE N-TERMINAL DOMAIN-CONTAINING PROTEIN"/>
    <property type="match status" value="1"/>
</dbReference>
<dbReference type="RefSeq" id="WP_069195772.1">
    <property type="nucleotide sequence ID" value="NZ_RLII01000015.1"/>
</dbReference>
<comment type="caution">
    <text evidence="2">The sequence shown here is derived from an EMBL/GenBank/DDBJ whole genome shotgun (WGS) entry which is preliminary data.</text>
</comment>
<feature type="domain" description="Polymerase/histidinol phosphatase N-terminal" evidence="1">
    <location>
        <begin position="5"/>
        <end position="70"/>
    </location>
</feature>
<dbReference type="AlphaFoldDB" id="A0A4Q0I2Z8"/>
<dbReference type="SUPFAM" id="SSF89550">
    <property type="entry name" value="PHP domain-like"/>
    <property type="match status" value="1"/>
</dbReference>
<dbReference type="PANTHER" id="PTHR42924">
    <property type="entry name" value="EXONUCLEASE"/>
    <property type="match status" value="1"/>
</dbReference>
<dbReference type="CDD" id="cd07438">
    <property type="entry name" value="PHP_HisPPase_AMP"/>
    <property type="match status" value="1"/>
</dbReference>
<dbReference type="InterPro" id="IPR016195">
    <property type="entry name" value="Pol/histidinol_Pase-like"/>
</dbReference>
<dbReference type="Pfam" id="PF02811">
    <property type="entry name" value="PHP"/>
    <property type="match status" value="1"/>
</dbReference>
<evidence type="ECO:0000313" key="2">
    <source>
        <dbReference type="EMBL" id="RXE58588.1"/>
    </source>
</evidence>
<dbReference type="InterPro" id="IPR004013">
    <property type="entry name" value="PHP_dom"/>
</dbReference>
<dbReference type="Gene3D" id="3.20.20.140">
    <property type="entry name" value="Metal-dependent hydrolases"/>
    <property type="match status" value="1"/>
</dbReference>
<dbReference type="InterPro" id="IPR003141">
    <property type="entry name" value="Pol/His_phosphatase_N"/>
</dbReference>
<dbReference type="EMBL" id="RLII01000015">
    <property type="protein sequence ID" value="RXE58588.1"/>
    <property type="molecule type" value="Genomic_DNA"/>
</dbReference>